<dbReference type="GO" id="GO:0046872">
    <property type="term" value="F:metal ion binding"/>
    <property type="evidence" value="ECO:0007669"/>
    <property type="project" value="UniProtKB-KW"/>
</dbReference>
<comment type="similarity">
    <text evidence="3 7">Belongs to the FPP/GGPP synthase family.</text>
</comment>
<keyword evidence="6" id="KW-0460">Magnesium</keyword>
<evidence type="ECO:0000256" key="3">
    <source>
        <dbReference type="ARBA" id="ARBA00006706"/>
    </source>
</evidence>
<dbReference type="PANTHER" id="PTHR12001:SF85">
    <property type="entry name" value="SHORT CHAIN ISOPRENYL DIPHOSPHATE SYNTHASE"/>
    <property type="match status" value="1"/>
</dbReference>
<dbReference type="Gene3D" id="1.10.600.10">
    <property type="entry name" value="Farnesyl Diphosphate Synthase"/>
    <property type="match status" value="1"/>
</dbReference>
<reference evidence="8" key="1">
    <citation type="submission" date="2021-02" db="EMBL/GenBank/DDBJ databases">
        <title>FDA dAtabase for Regulatory Grade micrObial Sequences (FDA-ARGOS): Supporting development and validation of Infectious Disease Dx tests.</title>
        <authorList>
            <person name="Sproer C."/>
            <person name="Gronow S."/>
            <person name="Severitt S."/>
            <person name="Schroder I."/>
            <person name="Tallon L."/>
            <person name="Sadzewicz L."/>
            <person name="Zhao X."/>
            <person name="Boylan J."/>
            <person name="Ott S."/>
            <person name="Bowen H."/>
            <person name="Vavikolanu K."/>
            <person name="Mehta A."/>
            <person name="Aluvathingal J."/>
            <person name="Nadendla S."/>
            <person name="Lowell S."/>
            <person name="Myers T."/>
            <person name="Yan Y."/>
            <person name="Sichtig H."/>
        </authorList>
    </citation>
    <scope>NUCLEOTIDE SEQUENCE</scope>
    <source>
        <strain evidence="8">FDAARGOS_1191</strain>
    </source>
</reference>
<dbReference type="Pfam" id="PF00348">
    <property type="entry name" value="polyprenyl_synt"/>
    <property type="match status" value="1"/>
</dbReference>
<evidence type="ECO:0000313" key="8">
    <source>
        <dbReference type="EMBL" id="QRP69945.1"/>
    </source>
</evidence>
<dbReference type="PANTHER" id="PTHR12001">
    <property type="entry name" value="GERANYLGERANYL PYROPHOSPHATE SYNTHASE"/>
    <property type="match status" value="1"/>
</dbReference>
<evidence type="ECO:0000256" key="1">
    <source>
        <dbReference type="ARBA" id="ARBA00001946"/>
    </source>
</evidence>
<name>A0AAX1L6B2_9CORY</name>
<evidence type="ECO:0000313" key="9">
    <source>
        <dbReference type="Proteomes" id="UP000617681"/>
    </source>
</evidence>
<comment type="cofactor">
    <cofactor evidence="1">
        <name>Mg(2+)</name>
        <dbReference type="ChEBI" id="CHEBI:18420"/>
    </cofactor>
</comment>
<accession>A0AAX1L6B2</accession>
<proteinExistence type="inferred from homology"/>
<organism evidence="8 9">
    <name type="scientific">Corynebacterium glucuronolyticum</name>
    <dbReference type="NCBI Taxonomy" id="39791"/>
    <lineage>
        <taxon>Bacteria</taxon>
        <taxon>Bacillati</taxon>
        <taxon>Actinomycetota</taxon>
        <taxon>Actinomycetes</taxon>
        <taxon>Mycobacteriales</taxon>
        <taxon>Corynebacteriaceae</taxon>
        <taxon>Corynebacterium</taxon>
    </lineage>
</organism>
<sequence length="365" mass="38446">MPAPLEAHPIFRARTHASAQIVAREAAAFSVRLDEFNSDNADYGGRTAEIATTGTHLRSLLVHLGADRPTNADDGNGGDGGGDADAVYEPDALVGAAFDLVHTGLCIIDDVIDADHSRRGLKTIHATAAGIASPTIGTHAAAHYGNSIAVLIGMSSLNAATSLVAKADMDPETTRRVIAELTTAVDDAIIGEFMDVEHSLPGHDPTPRQVDNAALLKTSPYSFEAPLVCGALIAGRPVAVCDTLRVVARHLGAAFRMANDLRALTGNGFVGDIRNHRTTPLMVLAENYPAWPKIHLALSSMRLDEARTLLADSGIVDEARSIGESHLAAATDKATAGHVFSAPATATFLYLCSRFRALLHPDYVN</sequence>
<keyword evidence="5" id="KW-0479">Metal-binding</keyword>
<evidence type="ECO:0000256" key="2">
    <source>
        <dbReference type="ARBA" id="ARBA00005128"/>
    </source>
</evidence>
<dbReference type="AlphaFoldDB" id="A0AAX1L6B2"/>
<evidence type="ECO:0000256" key="7">
    <source>
        <dbReference type="RuleBase" id="RU004466"/>
    </source>
</evidence>
<protein>
    <submittedName>
        <fullName evidence="8">Polyprenyl synthetase family protein</fullName>
    </submittedName>
</protein>
<keyword evidence="4 7" id="KW-0808">Transferase</keyword>
<dbReference type="GO" id="GO:0004659">
    <property type="term" value="F:prenyltransferase activity"/>
    <property type="evidence" value="ECO:0007669"/>
    <property type="project" value="InterPro"/>
</dbReference>
<comment type="pathway">
    <text evidence="2">Isoprenoid biosynthesis.</text>
</comment>
<evidence type="ECO:0000256" key="4">
    <source>
        <dbReference type="ARBA" id="ARBA00022679"/>
    </source>
</evidence>
<dbReference type="SUPFAM" id="SSF48576">
    <property type="entry name" value="Terpenoid synthases"/>
    <property type="match status" value="1"/>
</dbReference>
<dbReference type="GO" id="GO:0008299">
    <property type="term" value="P:isoprenoid biosynthetic process"/>
    <property type="evidence" value="ECO:0007669"/>
    <property type="project" value="InterPro"/>
</dbReference>
<dbReference type="InterPro" id="IPR008949">
    <property type="entry name" value="Isoprenoid_synthase_dom_sf"/>
</dbReference>
<dbReference type="Proteomes" id="UP000617681">
    <property type="component" value="Chromosome"/>
</dbReference>
<dbReference type="RefSeq" id="WP_005395376.1">
    <property type="nucleotide sequence ID" value="NZ_CP069534.1"/>
</dbReference>
<gene>
    <name evidence="8" type="ORF">I6J21_09085</name>
</gene>
<dbReference type="EMBL" id="CP069534">
    <property type="protein sequence ID" value="QRP69945.1"/>
    <property type="molecule type" value="Genomic_DNA"/>
</dbReference>
<evidence type="ECO:0000256" key="5">
    <source>
        <dbReference type="ARBA" id="ARBA00022723"/>
    </source>
</evidence>
<evidence type="ECO:0000256" key="6">
    <source>
        <dbReference type="ARBA" id="ARBA00022842"/>
    </source>
</evidence>
<dbReference type="InterPro" id="IPR000092">
    <property type="entry name" value="Polyprenyl_synt"/>
</dbReference>